<dbReference type="InterPro" id="IPR017850">
    <property type="entry name" value="Alkaline_phosphatase_core_sf"/>
</dbReference>
<reference evidence="5 6" key="1">
    <citation type="submission" date="2023-04" db="EMBL/GenBank/DDBJ databases">
        <title>A novel bacteria isolated from coastal sediment.</title>
        <authorList>
            <person name="Liu X.-J."/>
            <person name="Du Z.-J."/>
        </authorList>
    </citation>
    <scope>NUCLEOTIDE SEQUENCE [LARGE SCALE GENOMIC DNA]</scope>
    <source>
        <strain evidence="5 6">SDUM461003</strain>
    </source>
</reference>
<keyword evidence="2" id="KW-0378">Hydrolase</keyword>
<evidence type="ECO:0000256" key="3">
    <source>
        <dbReference type="SAM" id="MobiDB-lite"/>
    </source>
</evidence>
<protein>
    <submittedName>
        <fullName evidence="5">Sulfatase-like hydrolase/transferase</fullName>
    </submittedName>
</protein>
<dbReference type="EMBL" id="JARXHW010000003">
    <property type="protein sequence ID" value="MDQ8206288.1"/>
    <property type="molecule type" value="Genomic_DNA"/>
</dbReference>
<evidence type="ECO:0000256" key="1">
    <source>
        <dbReference type="ARBA" id="ARBA00022723"/>
    </source>
</evidence>
<feature type="compositionally biased region" description="Pro residues" evidence="3">
    <location>
        <begin position="214"/>
        <end position="223"/>
    </location>
</feature>
<dbReference type="Proteomes" id="UP001225316">
    <property type="component" value="Unassembled WGS sequence"/>
</dbReference>
<gene>
    <name evidence="5" type="ORF">QEH52_02130</name>
</gene>
<accession>A0ABU1AQ37</accession>
<organism evidence="5 6">
    <name type="scientific">Thalassobacterium maritimum</name>
    <dbReference type="NCBI Taxonomy" id="3041265"/>
    <lineage>
        <taxon>Bacteria</taxon>
        <taxon>Pseudomonadati</taxon>
        <taxon>Verrucomicrobiota</taxon>
        <taxon>Opitutia</taxon>
        <taxon>Puniceicoccales</taxon>
        <taxon>Coraliomargaritaceae</taxon>
        <taxon>Thalassobacterium</taxon>
    </lineage>
</organism>
<dbReference type="SUPFAM" id="SSF53649">
    <property type="entry name" value="Alkaline phosphatase-like"/>
    <property type="match status" value="1"/>
</dbReference>
<proteinExistence type="predicted"/>
<dbReference type="Gene3D" id="3.40.720.10">
    <property type="entry name" value="Alkaline Phosphatase, subunit A"/>
    <property type="match status" value="1"/>
</dbReference>
<dbReference type="Pfam" id="PF00884">
    <property type="entry name" value="Sulfatase"/>
    <property type="match status" value="1"/>
</dbReference>
<dbReference type="PANTHER" id="PTHR45953:SF1">
    <property type="entry name" value="IDURONATE 2-SULFATASE"/>
    <property type="match status" value="1"/>
</dbReference>
<dbReference type="PANTHER" id="PTHR45953">
    <property type="entry name" value="IDURONATE 2-SULFATASE"/>
    <property type="match status" value="1"/>
</dbReference>
<dbReference type="RefSeq" id="WP_308948318.1">
    <property type="nucleotide sequence ID" value="NZ_JARXHW010000003.1"/>
</dbReference>
<dbReference type="InterPro" id="IPR000917">
    <property type="entry name" value="Sulfatase_N"/>
</dbReference>
<name>A0ABU1AQ37_9BACT</name>
<comment type="caution">
    <text evidence="5">The sequence shown here is derived from an EMBL/GenBank/DDBJ whole genome shotgun (WGS) entry which is preliminary data.</text>
</comment>
<evidence type="ECO:0000256" key="2">
    <source>
        <dbReference type="ARBA" id="ARBA00022801"/>
    </source>
</evidence>
<evidence type="ECO:0000313" key="5">
    <source>
        <dbReference type="EMBL" id="MDQ8206288.1"/>
    </source>
</evidence>
<keyword evidence="6" id="KW-1185">Reference proteome</keyword>
<evidence type="ECO:0000259" key="4">
    <source>
        <dbReference type="Pfam" id="PF00884"/>
    </source>
</evidence>
<feature type="domain" description="Sulfatase N-terminal" evidence="4">
    <location>
        <begin position="3"/>
        <end position="361"/>
    </location>
</feature>
<sequence>MKPNIVLIVADQFRGDSLACDGNQEIKTPHYDALAARGMRFSNAFTPCPICVPARATMITGRYPHNCTGTKNNCGRIPPEIPKLPELLAQNGYRTYASGKLHYLPYKGPGEERTLHGFQEAKLAESGRIISQHDKSGKTPGLEDYFDYLETVGWGGYTRAHGIGNNDIHPAASPLPGEHTVDGWVATEAINFLDQHQQNSPDQPFFLKASFPKPHAPFDPPRPYDSMYSPRDLKEPHKSQDERPRTPGKQIEQKKHGWDYLSPQAQQVIKSHYYGLISFQDQQVGRLIEHLEKIGALNNTYIIFVGDHGEQLGDFGYYFKSCMYEGSIRVPFLVSGPGIQPQVSNELVGLEDLTPTIADLVSIPIPAAVDGKSLKELLHGSHETVRDAYYAYCLESPQQTYMVRTKSHKYIYNELGGTEELYQLETDPNELSNRIHDPALQDSYQQLRSALINWAQTHDDPVRLPNGELAQSPIPPEAVAFDANVMGWRHY</sequence>
<keyword evidence="1" id="KW-0479">Metal-binding</keyword>
<feature type="region of interest" description="Disordered" evidence="3">
    <location>
        <begin position="201"/>
        <end position="256"/>
    </location>
</feature>
<feature type="compositionally biased region" description="Basic and acidic residues" evidence="3">
    <location>
        <begin position="231"/>
        <end position="256"/>
    </location>
</feature>
<evidence type="ECO:0000313" key="6">
    <source>
        <dbReference type="Proteomes" id="UP001225316"/>
    </source>
</evidence>